<dbReference type="Proteomes" id="UP001274896">
    <property type="component" value="Unassembled WGS sequence"/>
</dbReference>
<protein>
    <submittedName>
        <fullName evidence="1">Uncharacterized protein</fullName>
    </submittedName>
</protein>
<dbReference type="EMBL" id="JAUCMX010000027">
    <property type="protein sequence ID" value="KAK3508708.1"/>
    <property type="molecule type" value="Genomic_DNA"/>
</dbReference>
<organism evidence="1 2">
    <name type="scientific">Hemibagrus guttatus</name>
    <dbReference type="NCBI Taxonomy" id="175788"/>
    <lineage>
        <taxon>Eukaryota</taxon>
        <taxon>Metazoa</taxon>
        <taxon>Chordata</taxon>
        <taxon>Craniata</taxon>
        <taxon>Vertebrata</taxon>
        <taxon>Euteleostomi</taxon>
        <taxon>Actinopterygii</taxon>
        <taxon>Neopterygii</taxon>
        <taxon>Teleostei</taxon>
        <taxon>Ostariophysi</taxon>
        <taxon>Siluriformes</taxon>
        <taxon>Bagridae</taxon>
        <taxon>Hemibagrus</taxon>
    </lineage>
</organism>
<sequence>MSRKDRLYSVLVSGRFFHHRASTVLWYVGPVLGGFTVKEEGKKAERVERNPHRRMGAMSGADTAATKLLNLTQRFQALRLKTWAAGGASLAGSTMDQWNCAA</sequence>
<evidence type="ECO:0000313" key="2">
    <source>
        <dbReference type="Proteomes" id="UP001274896"/>
    </source>
</evidence>
<comment type="caution">
    <text evidence="1">The sequence shown here is derived from an EMBL/GenBank/DDBJ whole genome shotgun (WGS) entry which is preliminary data.</text>
</comment>
<name>A0AAE0PV11_9TELE</name>
<keyword evidence="2" id="KW-1185">Reference proteome</keyword>
<proteinExistence type="predicted"/>
<dbReference type="AlphaFoldDB" id="A0AAE0PV11"/>
<accession>A0AAE0PV11</accession>
<reference evidence="1" key="1">
    <citation type="submission" date="2023-06" db="EMBL/GenBank/DDBJ databases">
        <title>Male Hemibagrus guttatus genome.</title>
        <authorList>
            <person name="Bian C."/>
        </authorList>
    </citation>
    <scope>NUCLEOTIDE SEQUENCE</scope>
    <source>
        <strain evidence="1">Male_cb2023</strain>
        <tissue evidence="1">Muscle</tissue>
    </source>
</reference>
<gene>
    <name evidence="1" type="ORF">QTP70_004249</name>
</gene>
<evidence type="ECO:0000313" key="1">
    <source>
        <dbReference type="EMBL" id="KAK3508708.1"/>
    </source>
</evidence>